<proteinExistence type="predicted"/>
<dbReference type="EMBL" id="FXYG01000001">
    <property type="protein sequence ID" value="SMX34781.1"/>
    <property type="molecule type" value="Genomic_DNA"/>
</dbReference>
<dbReference type="OrthoDB" id="7724709at2"/>
<evidence type="ECO:0000313" key="3">
    <source>
        <dbReference type="Proteomes" id="UP000202485"/>
    </source>
</evidence>
<dbReference type="AlphaFoldDB" id="A0A238JVW6"/>
<dbReference type="PROSITE" id="PS51257">
    <property type="entry name" value="PROKAR_LIPOPROTEIN"/>
    <property type="match status" value="1"/>
</dbReference>
<keyword evidence="1" id="KW-0732">Signal</keyword>
<evidence type="ECO:0000256" key="1">
    <source>
        <dbReference type="SAM" id="SignalP"/>
    </source>
</evidence>
<keyword evidence="3" id="KW-1185">Reference proteome</keyword>
<feature type="chain" id="PRO_5013280332" description="Lipoprotein" evidence="1">
    <location>
        <begin position="20"/>
        <end position="146"/>
    </location>
</feature>
<dbReference type="Proteomes" id="UP000202485">
    <property type="component" value="Unassembled WGS sequence"/>
</dbReference>
<organism evidence="2 3">
    <name type="scientific">Ruegeria arenilitoris</name>
    <dbReference type="NCBI Taxonomy" id="1173585"/>
    <lineage>
        <taxon>Bacteria</taxon>
        <taxon>Pseudomonadati</taxon>
        <taxon>Pseudomonadota</taxon>
        <taxon>Alphaproteobacteria</taxon>
        <taxon>Rhodobacterales</taxon>
        <taxon>Roseobacteraceae</taxon>
        <taxon>Ruegeria</taxon>
    </lineage>
</organism>
<dbReference type="RefSeq" id="WP_093962170.1">
    <property type="nucleotide sequence ID" value="NZ_FXYG01000001.1"/>
</dbReference>
<sequence length="146" mass="16499">MKTSIIRLFPVLTLLAACATPEPEQSSRSAQFAEYPDQLFSTFEISCEGPEERFTRPERSSFECRSSLPPETTAFLILNYDGYPQDLPKGVRRMSSTRNQAGYRVDAELFFLVPQKDGATIKVPVESSVLDDELTRLYRYFGGTPL</sequence>
<feature type="signal peptide" evidence="1">
    <location>
        <begin position="1"/>
        <end position="19"/>
    </location>
</feature>
<reference evidence="3" key="1">
    <citation type="submission" date="2017-05" db="EMBL/GenBank/DDBJ databases">
        <authorList>
            <person name="Rodrigo-Torres L."/>
            <person name="Arahal R. D."/>
            <person name="Lucena T."/>
        </authorList>
    </citation>
    <scope>NUCLEOTIDE SEQUENCE [LARGE SCALE GENOMIC DNA]</scope>
    <source>
        <strain evidence="3">CECT 8715</strain>
    </source>
</reference>
<evidence type="ECO:0000313" key="2">
    <source>
        <dbReference type="EMBL" id="SMX34781.1"/>
    </source>
</evidence>
<protein>
    <recommendedName>
        <fullName evidence="4">Lipoprotein</fullName>
    </recommendedName>
</protein>
<dbReference type="GeneID" id="57467614"/>
<accession>A0A238JVW6</accession>
<gene>
    <name evidence="2" type="ORF">RUA8715_00629</name>
</gene>
<name>A0A238JVW6_9RHOB</name>
<evidence type="ECO:0008006" key="4">
    <source>
        <dbReference type="Google" id="ProtNLM"/>
    </source>
</evidence>